<keyword evidence="3" id="KW-0812">Transmembrane</keyword>
<feature type="coiled-coil region" evidence="8">
    <location>
        <begin position="43"/>
        <end position="70"/>
    </location>
</feature>
<dbReference type="InterPro" id="IPR007060">
    <property type="entry name" value="FtsL/DivIC"/>
</dbReference>
<dbReference type="RefSeq" id="WP_157993764.1">
    <property type="nucleotide sequence ID" value="NZ_LR217703.1"/>
</dbReference>
<evidence type="ECO:0000313" key="9">
    <source>
        <dbReference type="EMBL" id="VFP80240.1"/>
    </source>
</evidence>
<keyword evidence="4" id="KW-1133">Transmembrane helix</keyword>
<dbReference type="PANTHER" id="PTHR37485:SF1">
    <property type="entry name" value="CELL DIVISION PROTEIN FTSB"/>
    <property type="match status" value="1"/>
</dbReference>
<evidence type="ECO:0000256" key="4">
    <source>
        <dbReference type="ARBA" id="ARBA00022989"/>
    </source>
</evidence>
<dbReference type="PANTHER" id="PTHR37485">
    <property type="entry name" value="CELL DIVISION PROTEIN FTSB"/>
    <property type="match status" value="1"/>
</dbReference>
<keyword evidence="1" id="KW-1003">Cell membrane</keyword>
<dbReference type="EMBL" id="LR217703">
    <property type="protein sequence ID" value="VFP80240.1"/>
    <property type="molecule type" value="Genomic_DNA"/>
</dbReference>
<dbReference type="GO" id="GO:0043093">
    <property type="term" value="P:FtsZ-dependent cytokinesis"/>
    <property type="evidence" value="ECO:0007669"/>
    <property type="project" value="TreeGrafter"/>
</dbReference>
<accession>A0A451D3J6</accession>
<evidence type="ECO:0000256" key="7">
    <source>
        <dbReference type="ARBA" id="ARBA00023306"/>
    </source>
</evidence>
<keyword evidence="2 9" id="KW-0132">Cell division</keyword>
<dbReference type="InterPro" id="IPR023081">
    <property type="entry name" value="Cell_div_FtsB"/>
</dbReference>
<evidence type="ECO:0000256" key="6">
    <source>
        <dbReference type="ARBA" id="ARBA00023136"/>
    </source>
</evidence>
<dbReference type="Proteomes" id="UP000294412">
    <property type="component" value="Chromosome"/>
</dbReference>
<organism evidence="9 10">
    <name type="scientific">Candidatus Erwinia haradaeae</name>
    <dbReference type="NCBI Taxonomy" id="1922217"/>
    <lineage>
        <taxon>Bacteria</taxon>
        <taxon>Pseudomonadati</taxon>
        <taxon>Pseudomonadota</taxon>
        <taxon>Gammaproteobacteria</taxon>
        <taxon>Enterobacterales</taxon>
        <taxon>Erwiniaceae</taxon>
        <taxon>Erwinia</taxon>
    </lineage>
</organism>
<reference evidence="9 10" key="1">
    <citation type="submission" date="2019-02" db="EMBL/GenBank/DDBJ databases">
        <authorList>
            <person name="Manzano-Marin A."/>
            <person name="Manzano-Marin A."/>
        </authorList>
    </citation>
    <scope>NUCLEOTIDE SEQUENCE [LARGE SCALE GENOMIC DNA]</scope>
    <source>
        <strain evidence="9 10">ErCicuneomaculata</strain>
    </source>
</reference>
<sequence>MEKLTLLLLVILSWLQYSLWLGKNGIHSLSSIKKDFIFQKQRNSSLKIRNEQLCAKINDLHNKLEDIEKN</sequence>
<keyword evidence="7" id="KW-0131">Cell cycle</keyword>
<evidence type="ECO:0000313" key="10">
    <source>
        <dbReference type="Proteomes" id="UP000294412"/>
    </source>
</evidence>
<dbReference type="OrthoDB" id="7061211at2"/>
<proteinExistence type="predicted"/>
<evidence type="ECO:0000256" key="8">
    <source>
        <dbReference type="SAM" id="Coils"/>
    </source>
</evidence>
<gene>
    <name evidence="9" type="primary">ftsB</name>
    <name evidence="9" type="ORF">ERCICUMA2628_615</name>
</gene>
<evidence type="ECO:0000256" key="3">
    <source>
        <dbReference type="ARBA" id="ARBA00022692"/>
    </source>
</evidence>
<keyword evidence="6" id="KW-0472">Membrane</keyword>
<protein>
    <submittedName>
        <fullName evidence="9">Cell division protein FtsB, partial</fullName>
    </submittedName>
</protein>
<dbReference type="Pfam" id="PF04977">
    <property type="entry name" value="DivIC"/>
    <property type="match status" value="1"/>
</dbReference>
<dbReference type="GO" id="GO:0030428">
    <property type="term" value="C:cell septum"/>
    <property type="evidence" value="ECO:0007669"/>
    <property type="project" value="TreeGrafter"/>
</dbReference>
<keyword evidence="5 8" id="KW-0175">Coiled coil</keyword>
<evidence type="ECO:0000256" key="1">
    <source>
        <dbReference type="ARBA" id="ARBA00022475"/>
    </source>
</evidence>
<dbReference type="AlphaFoldDB" id="A0A451D3J6"/>
<name>A0A451D3J6_9GAMM</name>
<evidence type="ECO:0000256" key="5">
    <source>
        <dbReference type="ARBA" id="ARBA00023054"/>
    </source>
</evidence>
<evidence type="ECO:0000256" key="2">
    <source>
        <dbReference type="ARBA" id="ARBA00022618"/>
    </source>
</evidence>